<dbReference type="EC" id="2.1.1.191" evidence="5"/>
<dbReference type="Gene3D" id="2.60.40.1180">
    <property type="entry name" value="Golgi alpha-mannosidase II"/>
    <property type="match status" value="1"/>
</dbReference>
<evidence type="ECO:0000313" key="5">
    <source>
        <dbReference type="EMBL" id="MDQ0472592.1"/>
    </source>
</evidence>
<dbReference type="SUPFAM" id="SSF53335">
    <property type="entry name" value="S-adenosyl-L-methionine-dependent methyltransferases"/>
    <property type="match status" value="1"/>
</dbReference>
<evidence type="ECO:0000313" key="6">
    <source>
        <dbReference type="Proteomes" id="UP001242480"/>
    </source>
</evidence>
<protein>
    <submittedName>
        <fullName evidence="5">23S rRNA (Cytosine1962-C5)-methyltransferase</fullName>
        <ecNumber evidence="5">2.1.1.191</ecNumber>
    </submittedName>
</protein>
<dbReference type="GO" id="GO:0008168">
    <property type="term" value="F:methyltransferase activity"/>
    <property type="evidence" value="ECO:0007669"/>
    <property type="project" value="UniProtKB-KW"/>
</dbReference>
<keyword evidence="3" id="KW-0949">S-adenosyl-L-methionine</keyword>
<keyword evidence="1 5" id="KW-0489">Methyltransferase</keyword>
<dbReference type="CDD" id="cd02440">
    <property type="entry name" value="AdoMet_MTases"/>
    <property type="match status" value="1"/>
</dbReference>
<comment type="caution">
    <text evidence="5">The sequence shown here is derived from an EMBL/GenBank/DDBJ whole genome shotgun (WGS) entry which is preliminary data.</text>
</comment>
<keyword evidence="6" id="KW-1185">Reference proteome</keyword>
<evidence type="ECO:0000256" key="3">
    <source>
        <dbReference type="ARBA" id="ARBA00022691"/>
    </source>
</evidence>
<evidence type="ECO:0000256" key="2">
    <source>
        <dbReference type="ARBA" id="ARBA00022679"/>
    </source>
</evidence>
<organism evidence="5 6">
    <name type="scientific">Labrys wisconsinensis</name>
    <dbReference type="NCBI Taxonomy" id="425677"/>
    <lineage>
        <taxon>Bacteria</taxon>
        <taxon>Pseudomonadati</taxon>
        <taxon>Pseudomonadota</taxon>
        <taxon>Alphaproteobacteria</taxon>
        <taxon>Hyphomicrobiales</taxon>
        <taxon>Xanthobacteraceae</taxon>
        <taxon>Labrys</taxon>
    </lineage>
</organism>
<dbReference type="GO" id="GO:0032259">
    <property type="term" value="P:methylation"/>
    <property type="evidence" value="ECO:0007669"/>
    <property type="project" value="UniProtKB-KW"/>
</dbReference>
<dbReference type="EMBL" id="JAUSVX010000012">
    <property type="protein sequence ID" value="MDQ0472592.1"/>
    <property type="molecule type" value="Genomic_DNA"/>
</dbReference>
<dbReference type="InterPro" id="IPR029063">
    <property type="entry name" value="SAM-dependent_MTases_sf"/>
</dbReference>
<evidence type="ECO:0000256" key="1">
    <source>
        <dbReference type="ARBA" id="ARBA00022603"/>
    </source>
</evidence>
<gene>
    <name evidence="5" type="ORF">QO011_005621</name>
</gene>
<evidence type="ECO:0000259" key="4">
    <source>
        <dbReference type="Pfam" id="PF10672"/>
    </source>
</evidence>
<dbReference type="Pfam" id="PF10672">
    <property type="entry name" value="Methyltrans_SAM"/>
    <property type="match status" value="1"/>
</dbReference>
<dbReference type="InterPro" id="IPR019614">
    <property type="entry name" value="SAM-dep_methyl-trfase"/>
</dbReference>
<dbReference type="Gene3D" id="3.40.50.150">
    <property type="entry name" value="Vaccinia Virus protein VP39"/>
    <property type="match status" value="1"/>
</dbReference>
<dbReference type="PANTHER" id="PTHR43042:SF2">
    <property type="entry name" value="SAM-DEPENDENT METHYLTRANSFERASE"/>
    <property type="match status" value="1"/>
</dbReference>
<accession>A0ABU0JHK7</accession>
<name>A0ABU0JHK7_9HYPH</name>
<keyword evidence="2 5" id="KW-0808">Transferase</keyword>
<sequence>MTAATPPFLPNLLVSDGFEGYRLVDCGEGRKLERFGRFLVDRPEPQAMGRRHRPELWSRADAVFMGMNAEDEGSDGRWKFAGRPVETFPAAYRGVAFHGRFTPFRHLGFFPEQAPHWDFMVERLKGLGRPAKVLNLFGYTGVASLLAAKAGAAVTHVDASKKSIGFARENQALAGLTEAPIRWIVDDAVKFTAREERRGSRYDGVVLDPPKYGRGPNGEVWDLFTDLPHMLELTRAVLVEKPSFVIVTAYAIRASFIAIHELAREVFSDLGGRLESGELAVREEGGGRLLSTSLYSRWSAP</sequence>
<reference evidence="5 6" key="1">
    <citation type="submission" date="2023-07" db="EMBL/GenBank/DDBJ databases">
        <title>Genomic Encyclopedia of Type Strains, Phase IV (KMG-IV): sequencing the most valuable type-strain genomes for metagenomic binning, comparative biology and taxonomic classification.</title>
        <authorList>
            <person name="Goeker M."/>
        </authorList>
    </citation>
    <scope>NUCLEOTIDE SEQUENCE [LARGE SCALE GENOMIC DNA]</scope>
    <source>
        <strain evidence="5 6">DSM 19619</strain>
    </source>
</reference>
<dbReference type="RefSeq" id="WP_307279623.1">
    <property type="nucleotide sequence ID" value="NZ_JAUSVX010000012.1"/>
</dbReference>
<dbReference type="PANTHER" id="PTHR43042">
    <property type="entry name" value="SAM-DEPENDENT METHYLTRANSFERASE"/>
    <property type="match status" value="1"/>
</dbReference>
<proteinExistence type="predicted"/>
<dbReference type="InterPro" id="IPR013780">
    <property type="entry name" value="Glyco_hydro_b"/>
</dbReference>
<feature type="domain" description="S-adenosylmethionine-dependent methyltransferase" evidence="4">
    <location>
        <begin position="80"/>
        <end position="265"/>
    </location>
</feature>
<dbReference type="Proteomes" id="UP001242480">
    <property type="component" value="Unassembled WGS sequence"/>
</dbReference>